<evidence type="ECO:0000256" key="1">
    <source>
        <dbReference type="SAM" id="MobiDB-lite"/>
    </source>
</evidence>
<protein>
    <submittedName>
        <fullName evidence="2">Uncharacterized protein</fullName>
    </submittedName>
</protein>
<dbReference type="PANTHER" id="PTHR34808:SF6">
    <property type="match status" value="1"/>
</dbReference>
<evidence type="ECO:0000313" key="3">
    <source>
        <dbReference type="Proteomes" id="UP001359559"/>
    </source>
</evidence>
<keyword evidence="3" id="KW-1185">Reference proteome</keyword>
<feature type="compositionally biased region" description="Low complexity" evidence="1">
    <location>
        <begin position="1"/>
        <end position="12"/>
    </location>
</feature>
<evidence type="ECO:0000313" key="2">
    <source>
        <dbReference type="EMBL" id="KAK7311483.1"/>
    </source>
</evidence>
<reference evidence="2 3" key="1">
    <citation type="submission" date="2024-01" db="EMBL/GenBank/DDBJ databases">
        <title>The genomes of 5 underutilized Papilionoideae crops provide insights into root nodulation and disease resistance.</title>
        <authorList>
            <person name="Yuan L."/>
        </authorList>
    </citation>
    <scope>NUCLEOTIDE SEQUENCE [LARGE SCALE GENOMIC DNA]</scope>
    <source>
        <strain evidence="2">LY-2023</strain>
        <tissue evidence="2">Leaf</tissue>
    </source>
</reference>
<organism evidence="2 3">
    <name type="scientific">Clitoria ternatea</name>
    <name type="common">Butterfly pea</name>
    <dbReference type="NCBI Taxonomy" id="43366"/>
    <lineage>
        <taxon>Eukaryota</taxon>
        <taxon>Viridiplantae</taxon>
        <taxon>Streptophyta</taxon>
        <taxon>Embryophyta</taxon>
        <taxon>Tracheophyta</taxon>
        <taxon>Spermatophyta</taxon>
        <taxon>Magnoliopsida</taxon>
        <taxon>eudicotyledons</taxon>
        <taxon>Gunneridae</taxon>
        <taxon>Pentapetalae</taxon>
        <taxon>rosids</taxon>
        <taxon>fabids</taxon>
        <taxon>Fabales</taxon>
        <taxon>Fabaceae</taxon>
        <taxon>Papilionoideae</taxon>
        <taxon>50 kb inversion clade</taxon>
        <taxon>NPAAA clade</taxon>
        <taxon>indigoferoid/millettioid clade</taxon>
        <taxon>Phaseoleae</taxon>
        <taxon>Clitoria</taxon>
    </lineage>
</organism>
<feature type="region of interest" description="Disordered" evidence="1">
    <location>
        <begin position="1"/>
        <end position="43"/>
    </location>
</feature>
<name>A0AAN9K751_CLITE</name>
<comment type="caution">
    <text evidence="2">The sequence shown here is derived from an EMBL/GenBank/DDBJ whole genome shotgun (WGS) entry which is preliminary data.</text>
</comment>
<dbReference type="EMBL" id="JAYKXN010000002">
    <property type="protein sequence ID" value="KAK7311483.1"/>
    <property type="molecule type" value="Genomic_DNA"/>
</dbReference>
<accession>A0AAN9K751</accession>
<dbReference type="AlphaFoldDB" id="A0AAN9K751"/>
<gene>
    <name evidence="2" type="ORF">RJT34_09659</name>
</gene>
<sequence>MKQQEQQPQQQQAEEKKEITIERPLPPMPPSLPQLERIPSLDAEPKTLLQEELNLAREAALKIINTHSKEEALKIFLAGLVPVTSSKQEVGDAESDTEDE</sequence>
<dbReference type="Proteomes" id="UP001359559">
    <property type="component" value="Unassembled WGS sequence"/>
</dbReference>
<dbReference type="PANTHER" id="PTHR34808">
    <property type="entry name" value="EXPRESSED PROTEIN"/>
    <property type="match status" value="1"/>
</dbReference>
<proteinExistence type="predicted"/>